<dbReference type="STRING" id="28128.HMPREF3226_00887"/>
<gene>
    <name evidence="1" type="ORF">HMPREF3226_00887</name>
</gene>
<evidence type="ECO:0000313" key="1">
    <source>
        <dbReference type="EMBL" id="KXA41250.1"/>
    </source>
</evidence>
<keyword evidence="2" id="KW-1185">Reference proteome</keyword>
<accession>A0A133QEG3</accession>
<dbReference type="PATRIC" id="fig|28128.5.peg.894"/>
<organism evidence="1 2">
    <name type="scientific">Prevotella corporis</name>
    <dbReference type="NCBI Taxonomy" id="28128"/>
    <lineage>
        <taxon>Bacteria</taxon>
        <taxon>Pseudomonadati</taxon>
        <taxon>Bacteroidota</taxon>
        <taxon>Bacteroidia</taxon>
        <taxon>Bacteroidales</taxon>
        <taxon>Prevotellaceae</taxon>
        <taxon>Prevotella</taxon>
    </lineage>
</organism>
<dbReference type="Proteomes" id="UP000070533">
    <property type="component" value="Unassembled WGS sequence"/>
</dbReference>
<dbReference type="EMBL" id="LRQG01000054">
    <property type="protein sequence ID" value="KXA41250.1"/>
    <property type="molecule type" value="Genomic_DNA"/>
</dbReference>
<reference evidence="2" key="1">
    <citation type="submission" date="2016-01" db="EMBL/GenBank/DDBJ databases">
        <authorList>
            <person name="Mitreva M."/>
            <person name="Pepin K.H."/>
            <person name="Mihindukulasuriya K.A."/>
            <person name="Fulton R."/>
            <person name="Fronick C."/>
            <person name="O'Laughlin M."/>
            <person name="Miner T."/>
            <person name="Herter B."/>
            <person name="Rosa B.A."/>
            <person name="Cordes M."/>
            <person name="Tomlinson C."/>
            <person name="Wollam A."/>
            <person name="Palsikar V.B."/>
            <person name="Mardis E.R."/>
            <person name="Wilson R.K."/>
        </authorList>
    </citation>
    <scope>NUCLEOTIDE SEQUENCE [LARGE SCALE GENOMIC DNA]</scope>
    <source>
        <strain evidence="2">MJR7716</strain>
    </source>
</reference>
<name>A0A133QEG3_9BACT</name>
<dbReference type="AlphaFoldDB" id="A0A133QEG3"/>
<evidence type="ECO:0000313" key="2">
    <source>
        <dbReference type="Proteomes" id="UP000070533"/>
    </source>
</evidence>
<proteinExistence type="predicted"/>
<protein>
    <submittedName>
        <fullName evidence="1">Uncharacterized protein</fullName>
    </submittedName>
</protein>
<sequence>MALSKISLGAKQISYIRESVKAIVVKLMETSVTNALDKKAEWTKQIKDVEDTELKQAMKNTLGNTKGKHGRRTFQQEEQSIDDILIADDKQALKEAILMALNDMEHEYETAYIKAALILSHHLEPHTSFSSFLRAICTFSGRKYKYDPAQRVDTVIYHDEKEFMTSKNSKWQRGRRIVSYLTEVFRATQIQ</sequence>
<comment type="caution">
    <text evidence="1">The sequence shown here is derived from an EMBL/GenBank/DDBJ whole genome shotgun (WGS) entry which is preliminary data.</text>
</comment>